<keyword evidence="1" id="KW-0812">Transmembrane</keyword>
<accession>A0A0R1K9M8</accession>
<dbReference type="InterPro" id="IPR009708">
    <property type="entry name" value="Phage_A118_holin/antiholin"/>
</dbReference>
<dbReference type="RefSeq" id="WP_025025115.1">
    <property type="nucleotide sequence ID" value="NZ_AZDZ01000003.1"/>
</dbReference>
<dbReference type="PATRIC" id="fig|1423775.4.peg.1839"/>
<keyword evidence="1" id="KW-0472">Membrane</keyword>
<gene>
    <name evidence="2" type="ORF">FD03_GL001803</name>
</gene>
<dbReference type="AlphaFoldDB" id="A0A0R1K9M8"/>
<dbReference type="eggNOG" id="ENOG5030AHT">
    <property type="taxonomic scope" value="Bacteria"/>
</dbReference>
<proteinExistence type="predicted"/>
<dbReference type="STRING" id="1423775.FD03_GL001803"/>
<evidence type="ECO:0000256" key="1">
    <source>
        <dbReference type="SAM" id="Phobius"/>
    </source>
</evidence>
<dbReference type="EMBL" id="AZDZ01000003">
    <property type="protein sequence ID" value="KRK80383.1"/>
    <property type="molecule type" value="Genomic_DNA"/>
</dbReference>
<sequence length="96" mass="10254">MKIIEGLQLIDVAQLMVIAILCYVLTNSIKNTKVVDTKWMPFVSMALGLVLAIVTALVFHDKEIGKAIIAGLLVGGWTSGMFDGVQGFLNDGGTSE</sequence>
<evidence type="ECO:0000313" key="2">
    <source>
        <dbReference type="EMBL" id="KRK80383.1"/>
    </source>
</evidence>
<protein>
    <recommendedName>
        <fullName evidence="4">Holin</fullName>
    </recommendedName>
</protein>
<keyword evidence="3" id="KW-1185">Reference proteome</keyword>
<feature type="transmembrane region" description="Helical" evidence="1">
    <location>
        <begin position="7"/>
        <end position="26"/>
    </location>
</feature>
<organism evidence="2 3">
    <name type="scientific">Companilactobacillus nodensis DSM 19682 = JCM 14932 = NBRC 107160</name>
    <dbReference type="NCBI Taxonomy" id="1423775"/>
    <lineage>
        <taxon>Bacteria</taxon>
        <taxon>Bacillati</taxon>
        <taxon>Bacillota</taxon>
        <taxon>Bacilli</taxon>
        <taxon>Lactobacillales</taxon>
        <taxon>Lactobacillaceae</taxon>
        <taxon>Companilactobacillus</taxon>
    </lineage>
</organism>
<dbReference type="OrthoDB" id="2299198at2"/>
<feature type="transmembrane region" description="Helical" evidence="1">
    <location>
        <begin position="38"/>
        <end position="59"/>
    </location>
</feature>
<comment type="caution">
    <text evidence="2">The sequence shown here is derived from an EMBL/GenBank/DDBJ whole genome shotgun (WGS) entry which is preliminary data.</text>
</comment>
<dbReference type="Proteomes" id="UP000051248">
    <property type="component" value="Unassembled WGS sequence"/>
</dbReference>
<keyword evidence="1" id="KW-1133">Transmembrane helix</keyword>
<reference evidence="2 3" key="1">
    <citation type="journal article" date="2015" name="Genome Announc.">
        <title>Expanding the biotechnology potential of lactobacilli through comparative genomics of 213 strains and associated genera.</title>
        <authorList>
            <person name="Sun Z."/>
            <person name="Harris H.M."/>
            <person name="McCann A."/>
            <person name="Guo C."/>
            <person name="Argimon S."/>
            <person name="Zhang W."/>
            <person name="Yang X."/>
            <person name="Jeffery I.B."/>
            <person name="Cooney J.C."/>
            <person name="Kagawa T.F."/>
            <person name="Liu W."/>
            <person name="Song Y."/>
            <person name="Salvetti E."/>
            <person name="Wrobel A."/>
            <person name="Rasinkangas P."/>
            <person name="Parkhill J."/>
            <person name="Rea M.C."/>
            <person name="O'Sullivan O."/>
            <person name="Ritari J."/>
            <person name="Douillard F.P."/>
            <person name="Paul Ross R."/>
            <person name="Yang R."/>
            <person name="Briner A.E."/>
            <person name="Felis G.E."/>
            <person name="de Vos W.M."/>
            <person name="Barrangou R."/>
            <person name="Klaenhammer T.R."/>
            <person name="Caufield P.W."/>
            <person name="Cui Y."/>
            <person name="Zhang H."/>
            <person name="O'Toole P.W."/>
        </authorList>
    </citation>
    <scope>NUCLEOTIDE SEQUENCE [LARGE SCALE GENOMIC DNA]</scope>
    <source>
        <strain evidence="2 3">DSM 19682</strain>
    </source>
</reference>
<name>A0A0R1K9M8_9LACO</name>
<evidence type="ECO:0008006" key="4">
    <source>
        <dbReference type="Google" id="ProtNLM"/>
    </source>
</evidence>
<dbReference type="Pfam" id="PF06946">
    <property type="entry name" value="Phage_holin_5_1"/>
    <property type="match status" value="1"/>
</dbReference>
<evidence type="ECO:0000313" key="3">
    <source>
        <dbReference type="Proteomes" id="UP000051248"/>
    </source>
</evidence>